<protein>
    <submittedName>
        <fullName evidence="2">Metallophosphoesterase</fullName>
    </submittedName>
</protein>
<dbReference type="PANTHER" id="PTHR12905">
    <property type="entry name" value="METALLOPHOSPHOESTERASE"/>
    <property type="match status" value="1"/>
</dbReference>
<dbReference type="InterPro" id="IPR004843">
    <property type="entry name" value="Calcineurin-like_PHP"/>
</dbReference>
<name>A0A1Y5EUT6_COLPS</name>
<sequence>MRFTTMNKKLKCIAISDTHGMYRDLELPDGDVLIHAGDITRHGKLSELKDFNEWLGEQPHQHKIIIAGNHDWCFERQKKDSLKILTNAVYLEDQSLTIAGYTFYGSPWQPTFQNWAFNLQRGKEIQKKWDLISNDVDVLITHGPAFGLLDRIYSGENAGCENLLSKIKEINPKVHICGHIHEGYGEAICQGIKFINASVTNERYKPTNAPIVFTVG</sequence>
<dbReference type="GO" id="GO:0016787">
    <property type="term" value="F:hydrolase activity"/>
    <property type="evidence" value="ECO:0007669"/>
    <property type="project" value="InterPro"/>
</dbReference>
<organism evidence="2 3">
    <name type="scientific">Colwellia psychrerythraea</name>
    <name type="common">Vibrio psychroerythus</name>
    <dbReference type="NCBI Taxonomy" id="28229"/>
    <lineage>
        <taxon>Bacteria</taxon>
        <taxon>Pseudomonadati</taxon>
        <taxon>Pseudomonadota</taxon>
        <taxon>Gammaproteobacteria</taxon>
        <taxon>Alteromonadales</taxon>
        <taxon>Colwelliaceae</taxon>
        <taxon>Colwellia</taxon>
    </lineage>
</organism>
<dbReference type="Gene3D" id="3.60.21.10">
    <property type="match status" value="1"/>
</dbReference>
<dbReference type="AlphaFoldDB" id="A0A1Y5EUT6"/>
<evidence type="ECO:0000313" key="3">
    <source>
        <dbReference type="Proteomes" id="UP000243053"/>
    </source>
</evidence>
<dbReference type="InterPro" id="IPR029052">
    <property type="entry name" value="Metallo-depent_PP-like"/>
</dbReference>
<proteinExistence type="predicted"/>
<dbReference type="CDD" id="cd07379">
    <property type="entry name" value="MPP_239FB"/>
    <property type="match status" value="1"/>
</dbReference>
<evidence type="ECO:0000313" key="2">
    <source>
        <dbReference type="EMBL" id="OUR84585.1"/>
    </source>
</evidence>
<dbReference type="Pfam" id="PF00149">
    <property type="entry name" value="Metallophos"/>
    <property type="match status" value="1"/>
</dbReference>
<dbReference type="InterPro" id="IPR051693">
    <property type="entry name" value="UPF0046_metallophosphoest"/>
</dbReference>
<accession>A0A1Y5EUT6</accession>
<evidence type="ECO:0000259" key="1">
    <source>
        <dbReference type="Pfam" id="PF00149"/>
    </source>
</evidence>
<comment type="caution">
    <text evidence="2">The sequence shown here is derived from an EMBL/GenBank/DDBJ whole genome shotgun (WGS) entry which is preliminary data.</text>
</comment>
<dbReference type="SUPFAM" id="SSF56300">
    <property type="entry name" value="Metallo-dependent phosphatases"/>
    <property type="match status" value="1"/>
</dbReference>
<dbReference type="EMBL" id="MAAF01000013">
    <property type="protein sequence ID" value="OUR84585.1"/>
    <property type="molecule type" value="Genomic_DNA"/>
</dbReference>
<dbReference type="PANTHER" id="PTHR12905:SF0">
    <property type="entry name" value="CALCINEURIN-LIKE PHOSPHOESTERASE DOMAIN-CONTAINING PROTEIN"/>
    <property type="match status" value="1"/>
</dbReference>
<feature type="domain" description="Calcineurin-like phosphoesterase" evidence="1">
    <location>
        <begin position="12"/>
        <end position="182"/>
    </location>
</feature>
<gene>
    <name evidence="2" type="ORF">A9Q75_02215</name>
</gene>
<dbReference type="Proteomes" id="UP000243053">
    <property type="component" value="Unassembled WGS sequence"/>
</dbReference>
<reference evidence="3" key="1">
    <citation type="journal article" date="2017" name="Proc. Natl. Acad. Sci. U.S.A.">
        <title>Simulation of Deepwater Horizon oil plume reveals substrate specialization within a complex community of hydrocarbon degraders.</title>
        <authorList>
            <person name="Hu P."/>
            <person name="Dubinsky E.A."/>
            <person name="Probst A.J."/>
            <person name="Wang J."/>
            <person name="Sieber C.M.K."/>
            <person name="Tom L.M."/>
            <person name="Gardinali P."/>
            <person name="Banfield J.F."/>
            <person name="Atlas R.M."/>
            <person name="Andersen G.L."/>
        </authorList>
    </citation>
    <scope>NUCLEOTIDE SEQUENCE [LARGE SCALE GENOMIC DNA]</scope>
</reference>